<feature type="domain" description="Amidohydrolase 3" evidence="1">
    <location>
        <begin position="74"/>
        <end position="561"/>
    </location>
</feature>
<dbReference type="Gene3D" id="3.10.310.70">
    <property type="match status" value="1"/>
</dbReference>
<dbReference type="GO" id="GO:0016810">
    <property type="term" value="F:hydrolase activity, acting on carbon-nitrogen (but not peptide) bonds"/>
    <property type="evidence" value="ECO:0007669"/>
    <property type="project" value="InterPro"/>
</dbReference>
<protein>
    <submittedName>
        <fullName evidence="2">Amidohydrolase</fullName>
    </submittedName>
</protein>
<dbReference type="Proteomes" id="UP000308488">
    <property type="component" value="Unassembled WGS sequence"/>
</dbReference>
<dbReference type="PANTHER" id="PTHR22642:SF2">
    <property type="entry name" value="PROTEIN LONG AFTER FAR-RED 3"/>
    <property type="match status" value="1"/>
</dbReference>
<dbReference type="InterPro" id="IPR013108">
    <property type="entry name" value="Amidohydro_3"/>
</dbReference>
<organism evidence="2 3">
    <name type="scientific">Marinobacter panjinensis</name>
    <dbReference type="NCBI Taxonomy" id="2576384"/>
    <lineage>
        <taxon>Bacteria</taxon>
        <taxon>Pseudomonadati</taxon>
        <taxon>Pseudomonadota</taxon>
        <taxon>Gammaproteobacteria</taxon>
        <taxon>Pseudomonadales</taxon>
        <taxon>Marinobacteraceae</taxon>
        <taxon>Marinobacter</taxon>
    </lineage>
</organism>
<gene>
    <name evidence="2" type="ORF">FDP08_07835</name>
</gene>
<dbReference type="SUPFAM" id="SSF51338">
    <property type="entry name" value="Composite domain of metallo-dependent hydrolases"/>
    <property type="match status" value="1"/>
</dbReference>
<dbReference type="Gene3D" id="2.30.40.10">
    <property type="entry name" value="Urease, subunit C, domain 1"/>
    <property type="match status" value="1"/>
</dbReference>
<dbReference type="AlphaFoldDB" id="A0A4U6RAJ7"/>
<evidence type="ECO:0000313" key="3">
    <source>
        <dbReference type="Proteomes" id="UP000308488"/>
    </source>
</evidence>
<dbReference type="InterPro" id="IPR011059">
    <property type="entry name" value="Metal-dep_hydrolase_composite"/>
</dbReference>
<sequence>MLFLLLSLTSRSQAATEATVESDVNADTIYQGGPVITINDAQPGAEAVAVKDGIIIAVGAQAQIERLKGPQTKVHDLQGKTLLPGFVDSHGHAYLQGVQATTANLLPPPDGAGKDIPALVSLLSDWAANNQDAIEKVGWIVGFGYDDSQLAEQRHPNRDDLDKVSTELPVLIIHQSGHLGAGNSKALELAGVTAKTPDPQGGVFRRREGSNEPSGVSEEYAFFYLLSKLAGRFNDEINDALVEAGTKQLAAFGYTTGQEGRATGAGLAAMSRVAGKGNLPIDLVAYPDILEVETIQPTLDYQNRYRVGGAKLTIDGSPQGKTAWLSEPYHVPPEGREQGYRGYAAVDQATVDTAVDKAFANGWQILTHANGDAATDSLISALSKAREKYPSMKNRPVLIHGQVLRRDQVKKLKALSVFPSLFPMHTFYWGDWHRESVLGPERAENISPTGWVLEEGMMFGTHHDAPVALPDSMRVLSATVTRTTRSGRVLGPEHKVPVLTALKAMTLWPAWQHFEEQQKGSIEVGKVADFVVLSENPLETPEQDLADIKVLKTIKADQLVYERPSDVTAISTPALFGLVRGSEYHDHSPDAPTAALGGDGCFNDALNLLYRAINSPAPEL</sequence>
<evidence type="ECO:0000259" key="1">
    <source>
        <dbReference type="Pfam" id="PF07969"/>
    </source>
</evidence>
<reference evidence="2 3" key="1">
    <citation type="submission" date="2019-05" db="EMBL/GenBank/DDBJ databases">
        <title>Marinobacter panjinensis sp. nov., a moderately halophilic bacterium isolated from sea tidal flat environment.</title>
        <authorList>
            <person name="Yang W."/>
            <person name="An M."/>
            <person name="He W."/>
            <person name="Luo X."/>
            <person name="Zhu L."/>
            <person name="Chen G."/>
            <person name="Zhang Y."/>
            <person name="Wang Y."/>
        </authorList>
    </citation>
    <scope>NUCLEOTIDE SEQUENCE [LARGE SCALE GENOMIC DNA]</scope>
    <source>
        <strain evidence="2 3">PJ-16</strain>
    </source>
</reference>
<keyword evidence="3" id="KW-1185">Reference proteome</keyword>
<dbReference type="InterPro" id="IPR033932">
    <property type="entry name" value="YtcJ-like"/>
</dbReference>
<keyword evidence="2" id="KW-0378">Hydrolase</keyword>
<dbReference type="EMBL" id="SZYH01000001">
    <property type="protein sequence ID" value="TKV69646.1"/>
    <property type="molecule type" value="Genomic_DNA"/>
</dbReference>
<evidence type="ECO:0000313" key="2">
    <source>
        <dbReference type="EMBL" id="TKV69646.1"/>
    </source>
</evidence>
<dbReference type="CDD" id="cd01300">
    <property type="entry name" value="YtcJ_like"/>
    <property type="match status" value="1"/>
</dbReference>
<dbReference type="OrthoDB" id="9031471at2"/>
<dbReference type="Gene3D" id="3.20.20.140">
    <property type="entry name" value="Metal-dependent hydrolases"/>
    <property type="match status" value="1"/>
</dbReference>
<dbReference type="SUPFAM" id="SSF51556">
    <property type="entry name" value="Metallo-dependent hydrolases"/>
    <property type="match status" value="1"/>
</dbReference>
<accession>A0A4U6RAJ7</accession>
<name>A0A4U6RAJ7_9GAMM</name>
<dbReference type="Pfam" id="PF07969">
    <property type="entry name" value="Amidohydro_3"/>
    <property type="match status" value="1"/>
</dbReference>
<comment type="caution">
    <text evidence="2">The sequence shown here is derived from an EMBL/GenBank/DDBJ whole genome shotgun (WGS) entry which is preliminary data.</text>
</comment>
<proteinExistence type="predicted"/>
<dbReference type="PANTHER" id="PTHR22642">
    <property type="entry name" value="IMIDAZOLONEPROPIONASE"/>
    <property type="match status" value="1"/>
</dbReference>
<dbReference type="InterPro" id="IPR032466">
    <property type="entry name" value="Metal_Hydrolase"/>
</dbReference>